<dbReference type="Gene3D" id="3.60.15.10">
    <property type="entry name" value="Ribonuclease Z/Hydroxyacylglutathione hydrolase-like"/>
    <property type="match status" value="1"/>
</dbReference>
<gene>
    <name evidence="2" type="ORF">SAMN05444412_103300</name>
</gene>
<dbReference type="Pfam" id="PF00753">
    <property type="entry name" value="Lactamase_B"/>
    <property type="match status" value="1"/>
</dbReference>
<dbReference type="Proteomes" id="UP000199663">
    <property type="component" value="Unassembled WGS sequence"/>
</dbReference>
<dbReference type="InterPro" id="IPR037482">
    <property type="entry name" value="ST1585_MBL-fold"/>
</dbReference>
<name>A0A1H3NL34_9BACT</name>
<dbReference type="InterPro" id="IPR050855">
    <property type="entry name" value="NDM-1-like"/>
</dbReference>
<dbReference type="CDD" id="cd07726">
    <property type="entry name" value="ST1585-like_MBL-fold"/>
    <property type="match status" value="1"/>
</dbReference>
<dbReference type="PANTHER" id="PTHR42951:SF22">
    <property type="entry name" value="METALLO BETA-LACTAMASE SUPERFAMILY LIPOPROTEIN"/>
    <property type="match status" value="1"/>
</dbReference>
<evidence type="ECO:0000313" key="3">
    <source>
        <dbReference type="Proteomes" id="UP000199663"/>
    </source>
</evidence>
<dbReference type="InterPro" id="IPR036866">
    <property type="entry name" value="RibonucZ/Hydroxyglut_hydro"/>
</dbReference>
<comment type="caution">
    <text evidence="2">The sequence shown here is derived from an EMBL/GenBank/DDBJ whole genome shotgun (WGS) entry which is preliminary data.</text>
</comment>
<evidence type="ECO:0000313" key="2">
    <source>
        <dbReference type="EMBL" id="SDY89463.1"/>
    </source>
</evidence>
<accession>A0A1H3NL34</accession>
<sequence length="299" mass="33853">MAKTHIIDLCFLETQEAIASFLIETSDGPILIETGPESTFPQLQKGIEQLGFQLQDIKNVFLTHIHFDHAGAAWQFSKLGAKIHLHPLGLPHLASPEKLWESAARIYGKDMDRLWGKMEPIPEALLVPVDHLEIIQVGDVSLKALHTPGHAVHHIAWKLDGDIFTGDVAGVKINNGPVVPPCPPPDIHIENWKHSIQFILKNQPMRLFLTHYGIVENPEEHLEALDDILDTWSGWMKPYFEKGIPQEEIIPEFMKYTKSELEAKGVDAKTIQVYEYANPSWMSVAGLMRYWKLKSQGRI</sequence>
<dbReference type="PANTHER" id="PTHR42951">
    <property type="entry name" value="METALLO-BETA-LACTAMASE DOMAIN-CONTAINING"/>
    <property type="match status" value="1"/>
</dbReference>
<proteinExistence type="predicted"/>
<dbReference type="SUPFAM" id="SSF56281">
    <property type="entry name" value="Metallo-hydrolase/oxidoreductase"/>
    <property type="match status" value="1"/>
</dbReference>
<evidence type="ECO:0000259" key="1">
    <source>
        <dbReference type="SMART" id="SM00849"/>
    </source>
</evidence>
<organism evidence="2 3">
    <name type="scientific">Rhodonellum ikkaensis</name>
    <dbReference type="NCBI Taxonomy" id="336829"/>
    <lineage>
        <taxon>Bacteria</taxon>
        <taxon>Pseudomonadati</taxon>
        <taxon>Bacteroidota</taxon>
        <taxon>Cytophagia</taxon>
        <taxon>Cytophagales</taxon>
        <taxon>Cytophagaceae</taxon>
        <taxon>Rhodonellum</taxon>
    </lineage>
</organism>
<dbReference type="SMART" id="SM00849">
    <property type="entry name" value="Lactamase_B"/>
    <property type="match status" value="1"/>
</dbReference>
<dbReference type="InterPro" id="IPR001279">
    <property type="entry name" value="Metallo-B-lactamas"/>
</dbReference>
<dbReference type="EMBL" id="FNQC01000003">
    <property type="protein sequence ID" value="SDY89463.1"/>
    <property type="molecule type" value="Genomic_DNA"/>
</dbReference>
<protein>
    <submittedName>
        <fullName evidence="2">Glyoxylase, beta-lactamase superfamily II</fullName>
    </submittedName>
</protein>
<reference evidence="2 3" key="1">
    <citation type="submission" date="2016-10" db="EMBL/GenBank/DDBJ databases">
        <authorList>
            <person name="Varghese N."/>
            <person name="Submissions S."/>
        </authorList>
    </citation>
    <scope>NUCLEOTIDE SEQUENCE [LARGE SCALE GENOMIC DNA]</scope>
    <source>
        <strain evidence="2 3">DSM 17997</strain>
    </source>
</reference>
<keyword evidence="3" id="KW-1185">Reference proteome</keyword>
<dbReference type="RefSeq" id="WP_019597253.1">
    <property type="nucleotide sequence ID" value="NZ_FNQC01000003.1"/>
</dbReference>
<feature type="domain" description="Metallo-beta-lactamase" evidence="1">
    <location>
        <begin position="17"/>
        <end position="211"/>
    </location>
</feature>